<dbReference type="PANTHER" id="PTHR10908">
    <property type="entry name" value="SEROTONIN N-ACETYLTRANSFERASE"/>
    <property type="match status" value="1"/>
</dbReference>
<feature type="domain" description="N-acetyltransferase" evidence="3">
    <location>
        <begin position="3"/>
        <end position="164"/>
    </location>
</feature>
<accession>A0A1E7X9Q5</accession>
<dbReference type="CDD" id="cd04301">
    <property type="entry name" value="NAT_SF"/>
    <property type="match status" value="1"/>
</dbReference>
<evidence type="ECO:0000313" key="5">
    <source>
        <dbReference type="Proteomes" id="UP000177010"/>
    </source>
</evidence>
<evidence type="ECO:0000256" key="1">
    <source>
        <dbReference type="ARBA" id="ARBA00022679"/>
    </source>
</evidence>
<keyword evidence="1 4" id="KW-0808">Transferase</keyword>
<dbReference type="AlphaFoldDB" id="A0A1E7X9Q5"/>
<evidence type="ECO:0000259" key="3">
    <source>
        <dbReference type="PROSITE" id="PS51186"/>
    </source>
</evidence>
<dbReference type="RefSeq" id="WP_070368559.1">
    <property type="nucleotide sequence ID" value="NZ_JAZHVW010000007.1"/>
</dbReference>
<dbReference type="InterPro" id="IPR016181">
    <property type="entry name" value="Acyl_CoA_acyltransferase"/>
</dbReference>
<protein>
    <submittedName>
        <fullName evidence="4">Acetyltransferase (GNAT) family protein</fullName>
    </submittedName>
</protein>
<dbReference type="Proteomes" id="UP000177010">
    <property type="component" value="Unassembled WGS sequence"/>
</dbReference>
<dbReference type="SUPFAM" id="SSF55729">
    <property type="entry name" value="Acyl-CoA N-acyltransferases (Nat)"/>
    <property type="match status" value="1"/>
</dbReference>
<dbReference type="InterPro" id="IPR000182">
    <property type="entry name" value="GNAT_dom"/>
</dbReference>
<reference evidence="4 5" key="1">
    <citation type="submission" date="2016-09" db="EMBL/GenBank/DDBJ databases">
        <title>Genome Sequence of Lactobacillus sunkii Strain CG01.</title>
        <authorList>
            <person name="Poehlein A."/>
            <person name="Gabris C."/>
            <person name="Bengelsdorf F.R."/>
            <person name="Duerre P."/>
            <person name="Daniel R."/>
        </authorList>
    </citation>
    <scope>NUCLEOTIDE SEQUENCE [LARGE SCALE GENOMIC DNA]</scope>
    <source>
        <strain evidence="4 5">CG_D</strain>
    </source>
</reference>
<dbReference type="STRING" id="481719.LASUN_23550"/>
<evidence type="ECO:0000256" key="2">
    <source>
        <dbReference type="ARBA" id="ARBA00023315"/>
    </source>
</evidence>
<comment type="caution">
    <text evidence="4">The sequence shown here is derived from an EMBL/GenBank/DDBJ whole genome shotgun (WGS) entry which is preliminary data.</text>
</comment>
<dbReference type="PANTHER" id="PTHR10908:SF0">
    <property type="entry name" value="SEROTONIN N-ACETYLTRANSFERASE"/>
    <property type="match status" value="1"/>
</dbReference>
<dbReference type="Pfam" id="PF00583">
    <property type="entry name" value="Acetyltransf_1"/>
    <property type="match status" value="1"/>
</dbReference>
<keyword evidence="2" id="KW-0012">Acyltransferase</keyword>
<dbReference type="InterPro" id="IPR051635">
    <property type="entry name" value="SNAT-like"/>
</dbReference>
<organism evidence="4 5">
    <name type="scientific">Lentilactobacillus sunkii</name>
    <dbReference type="NCBI Taxonomy" id="481719"/>
    <lineage>
        <taxon>Bacteria</taxon>
        <taxon>Bacillati</taxon>
        <taxon>Bacillota</taxon>
        <taxon>Bacilli</taxon>
        <taxon>Lactobacillales</taxon>
        <taxon>Lactobacillaceae</taxon>
        <taxon>Lentilactobacillus</taxon>
    </lineage>
</organism>
<sequence>MELHFESAQMDELQQIMLIEHAGFSEEEAATRTAMRDRIKLYPETFVVAKVPTGQLVGYVVGPAFDQRYLTDDLYAQSHPNHPEDPYQTVLSLAVDPDFLHHGIASQLLTKFAKVAKAQGRSAVTLTCLEALVSFYENNGYKNEGVSTSSHADETWYNMVLPLT</sequence>
<dbReference type="GO" id="GO:0008080">
    <property type="term" value="F:N-acetyltransferase activity"/>
    <property type="evidence" value="ECO:0007669"/>
    <property type="project" value="UniProtKB-ARBA"/>
</dbReference>
<gene>
    <name evidence="4" type="ORF">LASUN_23550</name>
</gene>
<proteinExistence type="predicted"/>
<name>A0A1E7X9Q5_9LACO</name>
<dbReference type="Gene3D" id="3.40.630.30">
    <property type="match status" value="1"/>
</dbReference>
<dbReference type="EMBL" id="MIQE01000024">
    <property type="protein sequence ID" value="OFA09873.1"/>
    <property type="molecule type" value="Genomic_DNA"/>
</dbReference>
<dbReference type="PROSITE" id="PS51186">
    <property type="entry name" value="GNAT"/>
    <property type="match status" value="1"/>
</dbReference>
<evidence type="ECO:0000313" key="4">
    <source>
        <dbReference type="EMBL" id="OFA09873.1"/>
    </source>
</evidence>